<keyword evidence="5 8" id="KW-0249">Electron transport</keyword>
<comment type="similarity">
    <text evidence="8">Belongs to the 4Fe4S bacterial-type ferredoxin family. RnfC subfamily.</text>
</comment>
<dbReference type="PANTHER" id="PTHR43034">
    <property type="entry name" value="ION-TRANSLOCATING OXIDOREDUCTASE COMPLEX SUBUNIT C"/>
    <property type="match status" value="1"/>
</dbReference>
<dbReference type="Pfam" id="PF13375">
    <property type="entry name" value="RnfC_N"/>
    <property type="match status" value="1"/>
</dbReference>
<feature type="binding site" evidence="8">
    <location>
        <position position="418"/>
    </location>
    <ligand>
        <name>[4Fe-4S] cluster</name>
        <dbReference type="ChEBI" id="CHEBI:49883"/>
        <label>2</label>
    </ligand>
</feature>
<evidence type="ECO:0000256" key="6">
    <source>
        <dbReference type="ARBA" id="ARBA00023004"/>
    </source>
</evidence>
<comment type="cofactor">
    <cofactor evidence="8">
        <name>[4Fe-4S] cluster</name>
        <dbReference type="ChEBI" id="CHEBI:49883"/>
    </cofactor>
    <text evidence="8">Binds 2 [4Fe-4S] clusters per subunit.</text>
</comment>
<dbReference type="InterPro" id="IPR010208">
    <property type="entry name" value="Ion_transpt_RnfC/RsxC"/>
</dbReference>
<feature type="binding site" evidence="8">
    <location>
        <position position="382"/>
    </location>
    <ligand>
        <name>[4Fe-4S] cluster</name>
        <dbReference type="ChEBI" id="CHEBI:49883"/>
        <label>1</label>
    </ligand>
</feature>
<evidence type="ECO:0000259" key="9">
    <source>
        <dbReference type="PROSITE" id="PS51379"/>
    </source>
</evidence>
<dbReference type="Pfam" id="PF01512">
    <property type="entry name" value="Complex1_51K"/>
    <property type="match status" value="1"/>
</dbReference>
<feature type="binding site" evidence="8">
    <location>
        <position position="415"/>
    </location>
    <ligand>
        <name>[4Fe-4S] cluster</name>
        <dbReference type="ChEBI" id="CHEBI:49883"/>
        <label>2</label>
    </ligand>
</feature>
<dbReference type="HAMAP" id="MF_00461">
    <property type="entry name" value="RsxC_RnfC"/>
    <property type="match status" value="1"/>
</dbReference>
<dbReference type="NCBIfam" id="NF003454">
    <property type="entry name" value="PRK05035.1"/>
    <property type="match status" value="1"/>
</dbReference>
<gene>
    <name evidence="10" type="primary">rsxC</name>
    <name evidence="8" type="synonym">rnfC</name>
    <name evidence="10" type="ORF">ENU74_03230</name>
</gene>
<name>A0A7V4E4A0_UNCW3</name>
<dbReference type="NCBIfam" id="TIGR01945">
    <property type="entry name" value="rnfC"/>
    <property type="match status" value="1"/>
</dbReference>
<dbReference type="AlphaFoldDB" id="A0A7V4E4A0"/>
<keyword evidence="2 8" id="KW-0004">4Fe-4S</keyword>
<evidence type="ECO:0000256" key="3">
    <source>
        <dbReference type="ARBA" id="ARBA00022723"/>
    </source>
</evidence>
<evidence type="ECO:0000313" key="10">
    <source>
        <dbReference type="EMBL" id="HGK63588.1"/>
    </source>
</evidence>
<evidence type="ECO:0000256" key="5">
    <source>
        <dbReference type="ARBA" id="ARBA00022982"/>
    </source>
</evidence>
<dbReference type="InterPro" id="IPR017900">
    <property type="entry name" value="4Fe4S_Fe_S_CS"/>
</dbReference>
<dbReference type="Gene3D" id="3.40.50.11540">
    <property type="entry name" value="NADH-ubiquinone oxidoreductase 51kDa subunit"/>
    <property type="match status" value="1"/>
</dbReference>
<feature type="binding site" evidence="8">
    <location>
        <position position="386"/>
    </location>
    <ligand>
        <name>[4Fe-4S] cluster</name>
        <dbReference type="ChEBI" id="CHEBI:49883"/>
        <label>2</label>
    </ligand>
</feature>
<keyword evidence="8" id="KW-0472">Membrane</keyword>
<evidence type="ECO:0000256" key="2">
    <source>
        <dbReference type="ARBA" id="ARBA00022485"/>
    </source>
</evidence>
<keyword evidence="6 8" id="KW-0408">Iron</keyword>
<comment type="subunit">
    <text evidence="8">The complex is composed of six subunits: RnfA, RnfB, RnfC, RnfD, RnfE and RnfG.</text>
</comment>
<dbReference type="Pfam" id="PF10531">
    <property type="entry name" value="SLBB"/>
    <property type="match status" value="1"/>
</dbReference>
<accession>A0A7V4E4A0</accession>
<dbReference type="Gene3D" id="3.30.70.20">
    <property type="match status" value="1"/>
</dbReference>
<keyword evidence="7 8" id="KW-0411">Iron-sulfur</keyword>
<keyword evidence="3 8" id="KW-0479">Metal-binding</keyword>
<dbReference type="InterPro" id="IPR019554">
    <property type="entry name" value="Soluble_ligand-bd"/>
</dbReference>
<dbReference type="InterPro" id="IPR037225">
    <property type="entry name" value="Nuo51_FMN-bd_sf"/>
</dbReference>
<dbReference type="SUPFAM" id="SSF142019">
    <property type="entry name" value="Nqo1 FMN-binding domain-like"/>
    <property type="match status" value="1"/>
</dbReference>
<feature type="binding site" evidence="8">
    <location>
        <position position="379"/>
    </location>
    <ligand>
        <name>[4Fe-4S] cluster</name>
        <dbReference type="ChEBI" id="CHEBI:49883"/>
        <label>1</label>
    </ligand>
</feature>
<dbReference type="Gene3D" id="3.10.20.600">
    <property type="match status" value="1"/>
</dbReference>
<dbReference type="PROSITE" id="PS51379">
    <property type="entry name" value="4FE4S_FER_2"/>
    <property type="match status" value="2"/>
</dbReference>
<evidence type="ECO:0000256" key="7">
    <source>
        <dbReference type="ARBA" id="ARBA00023014"/>
    </source>
</evidence>
<dbReference type="GO" id="GO:0009055">
    <property type="term" value="F:electron transfer activity"/>
    <property type="evidence" value="ECO:0007669"/>
    <property type="project" value="InterPro"/>
</dbReference>
<comment type="function">
    <text evidence="8">Part of a membrane-bound complex that couples electron transfer with translocation of ions across the membrane.</text>
</comment>
<evidence type="ECO:0000256" key="1">
    <source>
        <dbReference type="ARBA" id="ARBA00022448"/>
    </source>
</evidence>
<reference evidence="10" key="1">
    <citation type="journal article" date="2020" name="mSystems">
        <title>Genome- and Community-Level Interaction Insights into Carbon Utilization and Element Cycling Functions of Hydrothermarchaeota in Hydrothermal Sediment.</title>
        <authorList>
            <person name="Zhou Z."/>
            <person name="Liu Y."/>
            <person name="Xu W."/>
            <person name="Pan J."/>
            <person name="Luo Z.H."/>
            <person name="Li M."/>
        </authorList>
    </citation>
    <scope>NUCLEOTIDE SEQUENCE [LARGE SCALE GENOMIC DNA]</scope>
    <source>
        <strain evidence="10">SpSt-697</strain>
    </source>
</reference>
<keyword evidence="1 8" id="KW-0813">Transport</keyword>
<dbReference type="PROSITE" id="PS00198">
    <property type="entry name" value="4FE4S_FER_1"/>
    <property type="match status" value="1"/>
</dbReference>
<dbReference type="InterPro" id="IPR026902">
    <property type="entry name" value="RnfC_N"/>
</dbReference>
<keyword evidence="4 8" id="KW-0677">Repeat</keyword>
<protein>
    <recommendedName>
        <fullName evidence="8">Ion-translocating oxidoreductase complex subunit C</fullName>
        <ecNumber evidence="8">7.-.-.-</ecNumber>
    </recommendedName>
    <alternativeName>
        <fullName evidence="8">Rnf electron transport complex subunit C</fullName>
    </alternativeName>
</protein>
<dbReference type="InterPro" id="IPR017896">
    <property type="entry name" value="4Fe4S_Fe-S-bd"/>
</dbReference>
<feature type="domain" description="4Fe-4S ferredoxin-type" evidence="9">
    <location>
        <begin position="406"/>
        <end position="434"/>
    </location>
</feature>
<dbReference type="EC" id="7.-.-.-" evidence="8"/>
<evidence type="ECO:0000256" key="8">
    <source>
        <dbReference type="HAMAP-Rule" id="MF_00461"/>
    </source>
</evidence>
<dbReference type="GO" id="GO:0046872">
    <property type="term" value="F:metal ion binding"/>
    <property type="evidence" value="ECO:0007669"/>
    <property type="project" value="UniProtKB-KW"/>
</dbReference>
<keyword evidence="8" id="KW-1278">Translocase</keyword>
<feature type="domain" description="4Fe-4S ferredoxin-type" evidence="9">
    <location>
        <begin position="366"/>
        <end position="396"/>
    </location>
</feature>
<feature type="binding site" evidence="8">
    <location>
        <position position="425"/>
    </location>
    <ligand>
        <name>[4Fe-4S] cluster</name>
        <dbReference type="ChEBI" id="CHEBI:49883"/>
        <label>1</label>
    </ligand>
</feature>
<dbReference type="Pfam" id="PF13237">
    <property type="entry name" value="Fer4_10"/>
    <property type="match status" value="1"/>
</dbReference>
<dbReference type="EMBL" id="DTDR01000084">
    <property type="protein sequence ID" value="HGK63588.1"/>
    <property type="molecule type" value="Genomic_DNA"/>
</dbReference>
<comment type="subcellular location">
    <subcellularLocation>
        <location evidence="8">Cell membrane</location>
        <topology evidence="8">Peripheral membrane protein</topology>
    </subcellularLocation>
</comment>
<feature type="binding site" evidence="8">
    <location>
        <position position="421"/>
    </location>
    <ligand>
        <name>[4Fe-4S] cluster</name>
        <dbReference type="ChEBI" id="CHEBI:49883"/>
        <label>2</label>
    </ligand>
</feature>
<proteinExistence type="inferred from homology"/>
<dbReference type="SUPFAM" id="SSF46548">
    <property type="entry name" value="alpha-helical ferredoxin"/>
    <property type="match status" value="1"/>
</dbReference>
<comment type="caution">
    <text evidence="10">The sequence shown here is derived from an EMBL/GenBank/DDBJ whole genome shotgun (WGS) entry which is preliminary data.</text>
</comment>
<feature type="binding site" evidence="8">
    <location>
        <position position="376"/>
    </location>
    <ligand>
        <name>[4Fe-4S] cluster</name>
        <dbReference type="ChEBI" id="CHEBI:49883"/>
        <label>1</label>
    </ligand>
</feature>
<organism evidence="10">
    <name type="scientific">candidate division WOR-3 bacterium</name>
    <dbReference type="NCBI Taxonomy" id="2052148"/>
    <lineage>
        <taxon>Bacteria</taxon>
        <taxon>Bacteria division WOR-3</taxon>
    </lineage>
</organism>
<sequence length="448" mass="50537">MFNFLVKKKQFSFKGGVFPEENKHFTENCPIETLPLPKIVYLPLSQHTGKEAKPIKKIGDYVKTGEKLGEADGKISANIHSSISGIIKDLKELPHPLLGKRVLTYIIESDDKDLWDENISKEEKEKNFSREEIIEKVFSCGIVGLGGATFPTHVKLQPPKEVDTLIINGCECEPYLTNDYRLMIEKPIEIIKGALLLRKALGKNSKNIRLIFGIEDNKKKAIEIFNSYKNKYNFEVFALKTKYPQGAEKQLIYALLKREVPSGGLPFDVGCVVHNVGTAYSVYEAVYFNKPLFERVVTVSGNGIKEKKNLLVRIGTPLKDIVDYCGGLNGEIKKIIFGGPMMGIAIYSLEMPILKGTTGILFFNDKEAIIEKEKDCIRCGRCISSCPMGLMPAELHKFIKKKEFLKAKEYSVLDCIECGCCAYVCPSKIKLVQYFKYAKQEIIKMEKK</sequence>
<dbReference type="PANTHER" id="PTHR43034:SF2">
    <property type="entry name" value="ION-TRANSLOCATING OXIDOREDUCTASE COMPLEX SUBUNIT C"/>
    <property type="match status" value="1"/>
</dbReference>
<dbReference type="GO" id="GO:0022900">
    <property type="term" value="P:electron transport chain"/>
    <property type="evidence" value="ECO:0007669"/>
    <property type="project" value="UniProtKB-UniRule"/>
</dbReference>
<dbReference type="GO" id="GO:0005886">
    <property type="term" value="C:plasma membrane"/>
    <property type="evidence" value="ECO:0007669"/>
    <property type="project" value="UniProtKB-SubCell"/>
</dbReference>
<evidence type="ECO:0000256" key="4">
    <source>
        <dbReference type="ARBA" id="ARBA00022737"/>
    </source>
</evidence>
<dbReference type="InterPro" id="IPR011538">
    <property type="entry name" value="Nuo51_FMN-bd"/>
</dbReference>
<keyword evidence="8" id="KW-1003">Cell membrane</keyword>
<dbReference type="GO" id="GO:0051539">
    <property type="term" value="F:4 iron, 4 sulfur cluster binding"/>
    <property type="evidence" value="ECO:0007669"/>
    <property type="project" value="UniProtKB-KW"/>
</dbReference>